<dbReference type="InterPro" id="IPR051675">
    <property type="entry name" value="Endo/Exo/Phosphatase_dom_1"/>
</dbReference>
<organism evidence="4 5">
    <name type="scientific">Rhodococcus chondri</name>
    <dbReference type="NCBI Taxonomy" id="3065941"/>
    <lineage>
        <taxon>Bacteria</taxon>
        <taxon>Bacillati</taxon>
        <taxon>Actinomycetota</taxon>
        <taxon>Actinomycetes</taxon>
        <taxon>Mycobacteriales</taxon>
        <taxon>Nocardiaceae</taxon>
        <taxon>Rhodococcus</taxon>
    </lineage>
</organism>
<evidence type="ECO:0000256" key="2">
    <source>
        <dbReference type="SAM" id="Phobius"/>
    </source>
</evidence>
<keyword evidence="5" id="KW-1185">Reference proteome</keyword>
<feature type="region of interest" description="Disordered" evidence="1">
    <location>
        <begin position="13"/>
        <end position="54"/>
    </location>
</feature>
<dbReference type="EMBL" id="JAUZMZ010000066">
    <property type="protein sequence ID" value="MEE2033055.1"/>
    <property type="molecule type" value="Genomic_DNA"/>
</dbReference>
<reference evidence="4 5" key="1">
    <citation type="submission" date="2023-08" db="EMBL/GenBank/DDBJ databases">
        <authorList>
            <person name="Girao M."/>
            <person name="Carvalho M.F."/>
        </authorList>
    </citation>
    <scope>NUCLEOTIDE SEQUENCE [LARGE SCALE GENOMIC DNA]</scope>
    <source>
        <strain evidence="4 5">CC-R104</strain>
    </source>
</reference>
<dbReference type="InterPro" id="IPR003583">
    <property type="entry name" value="Hlx-hairpin-Hlx_DNA-bd_motif"/>
</dbReference>
<keyword evidence="4" id="KW-0238">DNA-binding</keyword>
<sequence length="275" mass="27577">MASSDDRELVRTRLDAITGIPGGVEEPPYGGRGTDVSSSRDPGLPDGTFDTGPPPRLVDRIAAARWDTGRRGTVALASVGIVAALVALVVVWRDRPVPEPIPPLPTVEIATDTTSTSAAPAPEPAELVVSVVGLVAAPGLVQLDAGARVADALEAAGGANPGADLVGLNLAQRVADGDQIVVGSAPPQSLPEGSGISGAEGAAVADPAGADSRLVNLNSADEATLDALPGVGPVTAASIVSWRRANGAFTDVEQLGEVDGIGPARLARLRELVTV</sequence>
<accession>A0ABU7JT95</accession>
<feature type="transmembrane region" description="Helical" evidence="2">
    <location>
        <begin position="74"/>
        <end position="92"/>
    </location>
</feature>
<evidence type="ECO:0000256" key="1">
    <source>
        <dbReference type="SAM" id="MobiDB-lite"/>
    </source>
</evidence>
<dbReference type="PANTHER" id="PTHR21180">
    <property type="entry name" value="ENDONUCLEASE/EXONUCLEASE/PHOSPHATASE FAMILY DOMAIN-CONTAINING PROTEIN 1"/>
    <property type="match status" value="1"/>
</dbReference>
<dbReference type="Gene3D" id="1.10.150.320">
    <property type="entry name" value="Photosystem II 12 kDa extrinsic protein"/>
    <property type="match status" value="1"/>
</dbReference>
<dbReference type="Gene3D" id="3.10.560.10">
    <property type="entry name" value="Outer membrane lipoprotein wza domain like"/>
    <property type="match status" value="1"/>
</dbReference>
<keyword evidence="2" id="KW-1133">Transmembrane helix</keyword>
<keyword evidence="2" id="KW-0472">Membrane</keyword>
<dbReference type="Proteomes" id="UP001331936">
    <property type="component" value="Unassembled WGS sequence"/>
</dbReference>
<dbReference type="RefSeq" id="WP_330152473.1">
    <property type="nucleotide sequence ID" value="NZ_JAUZMZ010000066.1"/>
</dbReference>
<evidence type="ECO:0000313" key="4">
    <source>
        <dbReference type="EMBL" id="MEE2033055.1"/>
    </source>
</evidence>
<dbReference type="Pfam" id="PF10531">
    <property type="entry name" value="SLBB"/>
    <property type="match status" value="1"/>
</dbReference>
<comment type="caution">
    <text evidence="4">The sequence shown here is derived from an EMBL/GenBank/DDBJ whole genome shotgun (WGS) entry which is preliminary data.</text>
</comment>
<evidence type="ECO:0000259" key="3">
    <source>
        <dbReference type="SMART" id="SM00278"/>
    </source>
</evidence>
<keyword evidence="2" id="KW-0812">Transmembrane</keyword>
<dbReference type="GO" id="GO:0003677">
    <property type="term" value="F:DNA binding"/>
    <property type="evidence" value="ECO:0007669"/>
    <property type="project" value="UniProtKB-KW"/>
</dbReference>
<gene>
    <name evidence="4" type="ORF">Q8814_13185</name>
</gene>
<dbReference type="InterPro" id="IPR019554">
    <property type="entry name" value="Soluble_ligand-bd"/>
</dbReference>
<feature type="domain" description="Helix-hairpin-helix DNA-binding motif class 1" evidence="3">
    <location>
        <begin position="253"/>
        <end position="272"/>
    </location>
</feature>
<dbReference type="Pfam" id="PF12836">
    <property type="entry name" value="HHH_3"/>
    <property type="match status" value="1"/>
</dbReference>
<dbReference type="InterPro" id="IPR010994">
    <property type="entry name" value="RuvA_2-like"/>
</dbReference>
<dbReference type="SMART" id="SM00278">
    <property type="entry name" value="HhH1"/>
    <property type="match status" value="2"/>
</dbReference>
<protein>
    <submittedName>
        <fullName evidence="4">ComEA family DNA-binding protein</fullName>
    </submittedName>
</protein>
<proteinExistence type="predicted"/>
<evidence type="ECO:0000313" key="5">
    <source>
        <dbReference type="Proteomes" id="UP001331936"/>
    </source>
</evidence>
<name>A0ABU7JT95_9NOCA</name>
<dbReference type="PANTHER" id="PTHR21180:SF32">
    <property type="entry name" value="ENDONUCLEASE_EXONUCLEASE_PHOSPHATASE FAMILY DOMAIN-CONTAINING PROTEIN 1"/>
    <property type="match status" value="1"/>
</dbReference>
<feature type="domain" description="Helix-hairpin-helix DNA-binding motif class 1" evidence="3">
    <location>
        <begin position="223"/>
        <end position="242"/>
    </location>
</feature>
<dbReference type="SUPFAM" id="SSF47781">
    <property type="entry name" value="RuvA domain 2-like"/>
    <property type="match status" value="1"/>
</dbReference>